<evidence type="ECO:0000256" key="2">
    <source>
        <dbReference type="ARBA" id="ARBA00022734"/>
    </source>
</evidence>
<evidence type="ECO:0000256" key="1">
    <source>
        <dbReference type="ARBA" id="ARBA00007606"/>
    </source>
</evidence>
<evidence type="ECO:0000313" key="5">
    <source>
        <dbReference type="Proteomes" id="UP001634007"/>
    </source>
</evidence>
<dbReference type="Pfam" id="PF00139">
    <property type="entry name" value="Lectin_legB"/>
    <property type="match status" value="1"/>
</dbReference>
<gene>
    <name evidence="4" type="ORF">ACJRO7_029715</name>
</gene>
<proteinExistence type="inferred from homology"/>
<comment type="caution">
    <text evidence="4">The sequence shown here is derived from an EMBL/GenBank/DDBJ whole genome shotgun (WGS) entry which is preliminary data.</text>
</comment>
<comment type="similarity">
    <text evidence="1">Belongs to the leguminous lectin family.</text>
</comment>
<evidence type="ECO:0000313" key="4">
    <source>
        <dbReference type="EMBL" id="KAL3724590.1"/>
    </source>
</evidence>
<dbReference type="AlphaFoldDB" id="A0ABD3JLX7"/>
<evidence type="ECO:0000259" key="3">
    <source>
        <dbReference type="Pfam" id="PF00139"/>
    </source>
</evidence>
<reference evidence="4 5" key="1">
    <citation type="submission" date="2024-11" db="EMBL/GenBank/DDBJ databases">
        <title>Chromosome-level genome assembly of Eucalyptus globulus Labill. provides insights into its genome evolution.</title>
        <authorList>
            <person name="Li X."/>
        </authorList>
    </citation>
    <scope>NUCLEOTIDE SEQUENCE [LARGE SCALE GENOMIC DNA]</scope>
    <source>
        <strain evidence="4">CL2024</strain>
        <tissue evidence="4">Fresh tender leaves</tissue>
    </source>
</reference>
<dbReference type="EMBL" id="JBJKBG010000008">
    <property type="protein sequence ID" value="KAL3724590.1"/>
    <property type="molecule type" value="Genomic_DNA"/>
</dbReference>
<feature type="domain" description="Legume lectin" evidence="3">
    <location>
        <begin position="29"/>
        <end position="138"/>
    </location>
</feature>
<dbReference type="SUPFAM" id="SSF49899">
    <property type="entry name" value="Concanavalin A-like lectins/glucanases"/>
    <property type="match status" value="1"/>
</dbReference>
<dbReference type="InterPro" id="IPR050258">
    <property type="entry name" value="Leguminous_Lectin"/>
</dbReference>
<organism evidence="4 5">
    <name type="scientific">Eucalyptus globulus</name>
    <name type="common">Tasmanian blue gum</name>
    <dbReference type="NCBI Taxonomy" id="34317"/>
    <lineage>
        <taxon>Eukaryota</taxon>
        <taxon>Viridiplantae</taxon>
        <taxon>Streptophyta</taxon>
        <taxon>Embryophyta</taxon>
        <taxon>Tracheophyta</taxon>
        <taxon>Spermatophyta</taxon>
        <taxon>Magnoliopsida</taxon>
        <taxon>eudicotyledons</taxon>
        <taxon>Gunneridae</taxon>
        <taxon>Pentapetalae</taxon>
        <taxon>rosids</taxon>
        <taxon>malvids</taxon>
        <taxon>Myrtales</taxon>
        <taxon>Myrtaceae</taxon>
        <taxon>Myrtoideae</taxon>
        <taxon>Eucalypteae</taxon>
        <taxon>Eucalyptus</taxon>
    </lineage>
</organism>
<dbReference type="GO" id="GO:0030246">
    <property type="term" value="F:carbohydrate binding"/>
    <property type="evidence" value="ECO:0007669"/>
    <property type="project" value="UniProtKB-KW"/>
</dbReference>
<keyword evidence="2" id="KW-0430">Lectin</keyword>
<accession>A0ABD3JLX7</accession>
<dbReference type="Proteomes" id="UP001634007">
    <property type="component" value="Unassembled WGS sequence"/>
</dbReference>
<dbReference type="InterPro" id="IPR013320">
    <property type="entry name" value="ConA-like_dom_sf"/>
</dbReference>
<sequence>MPSLSPYGILSRGGKRTSRSVFCSLLTTTTRFPLAIDNDGSGLYDDGIAFFLAPAGMPILPNSGGGFLGLFNASMASEGPRNRIVMVEFNTYVNPEFDPPVHHIGINKNGLSSVVYTSWDPSLHSGDRCSGGLQFHEQEPQSVLVI</sequence>
<dbReference type="PANTHER" id="PTHR32401:SF47">
    <property type="entry name" value="LEGUME LECTIN DOMAIN-CONTAINING PROTEIN"/>
    <property type="match status" value="1"/>
</dbReference>
<dbReference type="Gene3D" id="2.60.120.200">
    <property type="match status" value="1"/>
</dbReference>
<protein>
    <recommendedName>
        <fullName evidence="3">Legume lectin domain-containing protein</fullName>
    </recommendedName>
</protein>
<dbReference type="PANTHER" id="PTHR32401">
    <property type="entry name" value="CONCANAVALIN A-LIKE LECTIN FAMILY PROTEIN"/>
    <property type="match status" value="1"/>
</dbReference>
<dbReference type="InterPro" id="IPR001220">
    <property type="entry name" value="Legume_lectin_dom"/>
</dbReference>
<keyword evidence="5" id="KW-1185">Reference proteome</keyword>
<name>A0ABD3JLX7_EUCGL</name>